<accession>A0ABP0J119</accession>
<feature type="compositionally biased region" description="Low complexity" evidence="1">
    <location>
        <begin position="318"/>
        <end position="330"/>
    </location>
</feature>
<keyword evidence="5" id="KW-1185">Reference proteome</keyword>
<feature type="region of interest" description="Disordered" evidence="1">
    <location>
        <begin position="463"/>
        <end position="490"/>
    </location>
</feature>
<feature type="domain" description="ATP-dependent DNA helicase RecQ zinc-binding" evidence="3">
    <location>
        <begin position="33"/>
        <end position="102"/>
    </location>
</feature>
<protein>
    <submittedName>
        <fullName evidence="4">Uncharacterized protein</fullName>
    </submittedName>
</protein>
<feature type="compositionally biased region" description="Low complexity" evidence="1">
    <location>
        <begin position="380"/>
        <end position="395"/>
    </location>
</feature>
<feature type="compositionally biased region" description="Low complexity" evidence="1">
    <location>
        <begin position="549"/>
        <end position="558"/>
    </location>
</feature>
<feature type="compositionally biased region" description="Low complexity" evidence="1">
    <location>
        <begin position="565"/>
        <end position="584"/>
    </location>
</feature>
<sequence length="595" mass="65534">MVFTARKVVGGVMCKAHALSQGGHAVSMIFYDYEDKKRHQHMALSDGNQAPSQAEKTLQRLLQMVDYCEEVTCRRAFICSYFDCAAVAPHCSPNAAMCDRCRAAPAALQDVTLEAQGVLQFLRAARAARPRGKAPPVTLHSVKEALLGSHAQRMAPWQELPGFGALRTWTEPEVLRLLRRLVVRSVLAEEVTTPVAASANVTVAYLIEGKYGEALQLGQLRIPLYRPMAAPASVSNSSFASAAATPRRTKKRKLVASPKPSQDRRNRNRRVSQTQIRALQSRQSGLGPGSSGQAIAMGQMAQQQALHGGSVQHQPLHQGGQASMQQTQQFQPQANNGFVQQPHMRATQQFPQQSNSAFMQQPHMQPTQQFPQQSSNGFVQQQTQQHAGVQPPLQQAQQFQLQTNNGFVQQPHIQSAQQFPLQGNHGFVQSQAQQGGMQPILQHAQHFQQHTSNGFVQQPTQQFAQQGHTGLVQRQAQPAGVQRPLQQAQQFQPQTNNGFVQQPHMQPAQHVSLQGNHGFVKSQTQQGGMQPPLQQAQQFQERASNGFVQQPTQQFAQQGHTGLVQPQAQPAGVQPQLQQAQQFQRPTHPQSVLPG</sequence>
<feature type="compositionally biased region" description="Polar residues" evidence="1">
    <location>
        <begin position="357"/>
        <end position="379"/>
    </location>
</feature>
<dbReference type="Pfam" id="PF09382">
    <property type="entry name" value="RQC"/>
    <property type="match status" value="1"/>
</dbReference>
<feature type="region of interest" description="Disordered" evidence="1">
    <location>
        <begin position="521"/>
        <end position="595"/>
    </location>
</feature>
<evidence type="ECO:0000256" key="1">
    <source>
        <dbReference type="SAM" id="MobiDB-lite"/>
    </source>
</evidence>
<feature type="region of interest" description="Disordered" evidence="1">
    <location>
        <begin position="357"/>
        <end position="395"/>
    </location>
</feature>
<feature type="domain" description="RQC" evidence="2">
    <location>
        <begin position="108"/>
        <end position="202"/>
    </location>
</feature>
<dbReference type="EMBL" id="CAXAMN010004158">
    <property type="protein sequence ID" value="CAK9008032.1"/>
    <property type="molecule type" value="Genomic_DNA"/>
</dbReference>
<dbReference type="InterPro" id="IPR036388">
    <property type="entry name" value="WH-like_DNA-bd_sf"/>
</dbReference>
<evidence type="ECO:0000313" key="5">
    <source>
        <dbReference type="Proteomes" id="UP001642484"/>
    </source>
</evidence>
<organism evidence="4 5">
    <name type="scientific">Durusdinium trenchii</name>
    <dbReference type="NCBI Taxonomy" id="1381693"/>
    <lineage>
        <taxon>Eukaryota</taxon>
        <taxon>Sar</taxon>
        <taxon>Alveolata</taxon>
        <taxon>Dinophyceae</taxon>
        <taxon>Suessiales</taxon>
        <taxon>Symbiodiniaceae</taxon>
        <taxon>Durusdinium</taxon>
    </lineage>
</organism>
<dbReference type="InterPro" id="IPR032284">
    <property type="entry name" value="RecQ_Zn-bd"/>
</dbReference>
<evidence type="ECO:0000259" key="3">
    <source>
        <dbReference type="Pfam" id="PF16124"/>
    </source>
</evidence>
<feature type="compositionally biased region" description="Polar residues" evidence="1">
    <location>
        <begin position="271"/>
        <end position="284"/>
    </location>
</feature>
<proteinExistence type="predicted"/>
<dbReference type="InterPro" id="IPR018982">
    <property type="entry name" value="RQC_domain"/>
</dbReference>
<feature type="compositionally biased region" description="Low complexity" evidence="1">
    <location>
        <begin position="235"/>
        <end position="244"/>
    </location>
</feature>
<dbReference type="Proteomes" id="UP001642484">
    <property type="component" value="Unassembled WGS sequence"/>
</dbReference>
<dbReference type="Pfam" id="PF16124">
    <property type="entry name" value="RecQ_Zn_bind"/>
    <property type="match status" value="1"/>
</dbReference>
<dbReference type="Gene3D" id="1.10.10.10">
    <property type="entry name" value="Winged helix-like DNA-binding domain superfamily/Winged helix DNA-binding domain"/>
    <property type="match status" value="1"/>
</dbReference>
<gene>
    <name evidence="4" type="ORF">CCMP2556_LOCUS9094</name>
</gene>
<feature type="compositionally biased region" description="Polar residues" evidence="1">
    <location>
        <begin position="585"/>
        <end position="595"/>
    </location>
</feature>
<feature type="compositionally biased region" description="Low complexity" evidence="1">
    <location>
        <begin position="292"/>
        <end position="305"/>
    </location>
</feature>
<reference evidence="4 5" key="1">
    <citation type="submission" date="2024-02" db="EMBL/GenBank/DDBJ databases">
        <authorList>
            <person name="Chen Y."/>
            <person name="Shah S."/>
            <person name="Dougan E. K."/>
            <person name="Thang M."/>
            <person name="Chan C."/>
        </authorList>
    </citation>
    <scope>NUCLEOTIDE SEQUENCE [LARGE SCALE GENOMIC DNA]</scope>
</reference>
<comment type="caution">
    <text evidence="4">The sequence shown here is derived from an EMBL/GenBank/DDBJ whole genome shotgun (WGS) entry which is preliminary data.</text>
</comment>
<feature type="region of interest" description="Disordered" evidence="1">
    <location>
        <begin position="235"/>
        <end position="330"/>
    </location>
</feature>
<feature type="compositionally biased region" description="Low complexity" evidence="1">
    <location>
        <begin position="523"/>
        <end position="540"/>
    </location>
</feature>
<evidence type="ECO:0000313" key="4">
    <source>
        <dbReference type="EMBL" id="CAK9008032.1"/>
    </source>
</evidence>
<name>A0ABP0J119_9DINO</name>
<evidence type="ECO:0000259" key="2">
    <source>
        <dbReference type="Pfam" id="PF09382"/>
    </source>
</evidence>